<gene>
    <name evidence="2" type="ORF">CCAP1982_LOCUS13055</name>
</gene>
<dbReference type="AlphaFoldDB" id="A0A811V0P2"/>
<evidence type="ECO:0000313" key="2">
    <source>
        <dbReference type="EMBL" id="CAD7004660.1"/>
    </source>
</evidence>
<reference evidence="2" key="1">
    <citation type="submission" date="2020-11" db="EMBL/GenBank/DDBJ databases">
        <authorList>
            <person name="Whitehead M."/>
        </authorList>
    </citation>
    <scope>NUCLEOTIDE SEQUENCE</scope>
    <source>
        <strain evidence="2">EGII</strain>
    </source>
</reference>
<organism evidence="2 3">
    <name type="scientific">Ceratitis capitata</name>
    <name type="common">Mediterranean fruit fly</name>
    <name type="synonym">Tephritis capitata</name>
    <dbReference type="NCBI Taxonomy" id="7213"/>
    <lineage>
        <taxon>Eukaryota</taxon>
        <taxon>Metazoa</taxon>
        <taxon>Ecdysozoa</taxon>
        <taxon>Arthropoda</taxon>
        <taxon>Hexapoda</taxon>
        <taxon>Insecta</taxon>
        <taxon>Pterygota</taxon>
        <taxon>Neoptera</taxon>
        <taxon>Endopterygota</taxon>
        <taxon>Diptera</taxon>
        <taxon>Brachycera</taxon>
        <taxon>Muscomorpha</taxon>
        <taxon>Tephritoidea</taxon>
        <taxon>Tephritidae</taxon>
        <taxon>Ceratitis</taxon>
        <taxon>Ceratitis</taxon>
    </lineage>
</organism>
<sequence length="117" mass="13312">MEARQSNDKRPTRQERGRQRRSGVQNVMAVAGVLAATSSCTYFERRECNCQQHEPNTTYARYNVQVSVTASVPLGQPALEIETCESGLLNLSLLEMKEHDLKYNKHFHRLRMSAAQS</sequence>
<dbReference type="EMBL" id="CAJHJT010000034">
    <property type="protein sequence ID" value="CAD7004660.1"/>
    <property type="molecule type" value="Genomic_DNA"/>
</dbReference>
<feature type="compositionally biased region" description="Basic and acidic residues" evidence="1">
    <location>
        <begin position="1"/>
        <end position="17"/>
    </location>
</feature>
<evidence type="ECO:0000313" key="3">
    <source>
        <dbReference type="Proteomes" id="UP000606786"/>
    </source>
</evidence>
<dbReference type="Proteomes" id="UP000606786">
    <property type="component" value="Unassembled WGS sequence"/>
</dbReference>
<feature type="region of interest" description="Disordered" evidence="1">
    <location>
        <begin position="1"/>
        <end position="24"/>
    </location>
</feature>
<name>A0A811V0P2_CERCA</name>
<protein>
    <submittedName>
        <fullName evidence="2">(Mediterranean fruit fly) hypothetical protein</fullName>
    </submittedName>
</protein>
<proteinExistence type="predicted"/>
<evidence type="ECO:0000256" key="1">
    <source>
        <dbReference type="SAM" id="MobiDB-lite"/>
    </source>
</evidence>
<accession>A0A811V0P2</accession>
<keyword evidence="3" id="KW-1185">Reference proteome</keyword>
<comment type="caution">
    <text evidence="2">The sequence shown here is derived from an EMBL/GenBank/DDBJ whole genome shotgun (WGS) entry which is preliminary data.</text>
</comment>